<evidence type="ECO:0000313" key="7">
    <source>
        <dbReference type="EMBL" id="GAM42296.1"/>
    </source>
</evidence>
<sequence>MTELTNLRTYISAFVTALPFSFFLLWSWRQRRLNIQDTDMAQASTKTVIIIGGSWAGINVAHGLLKEVPSAKVILINPSDDFYFNIASPRLVAKPNDIPREKYIYPIVPLFNKYANVKQNFELVLGKATSLDLHGKNVIVQDVNNGTTKTLAYDYVVLASGSTSNATTGTGSFQVPFKQSGTTEVEAELKAAQEAIKSAKKIIIGGAGAVGVEFAAEVAEAHPSVEVTLLTNSDNVLVNLREPTRQKAAKLLKQKGVKILTGKTVTSASKDSAGKWNVVIADGQTLTSDIYVSTTGVLPNNEFIPSSLLNKNGWVEVNNHFVSKADSSVYAVGDITQYSARLVSRISGQVPVLISNLKADITGNGKRAAYKDDPSLMIVVPIGKSTGTGQTGSFTPPGFLVSFVKGKDYFTGSGKKFIAG</sequence>
<keyword evidence="3" id="KW-0274">FAD</keyword>
<reference evidence="8" key="1">
    <citation type="journal article" date="2015" name="Genome Announc.">
        <title>Draft genome sequence of Talaromyces cellulolyticus strain Y-94, a source of lignocellulosic biomass-degrading enzymes.</title>
        <authorList>
            <person name="Fujii T."/>
            <person name="Koike H."/>
            <person name="Sawayama S."/>
            <person name="Yano S."/>
            <person name="Inoue H."/>
        </authorList>
    </citation>
    <scope>NUCLEOTIDE SEQUENCE [LARGE SCALE GENOMIC DNA]</scope>
    <source>
        <strain evidence="8">Y-94</strain>
    </source>
</reference>
<dbReference type="GO" id="GO:0004174">
    <property type="term" value="F:electron-transferring-flavoprotein dehydrogenase activity"/>
    <property type="evidence" value="ECO:0007669"/>
    <property type="project" value="TreeGrafter"/>
</dbReference>
<keyword evidence="5" id="KW-1133">Transmembrane helix</keyword>
<keyword evidence="8" id="KW-1185">Reference proteome</keyword>
<accession>A0A478EAL2</accession>
<evidence type="ECO:0000256" key="3">
    <source>
        <dbReference type="ARBA" id="ARBA00022827"/>
    </source>
</evidence>
<dbReference type="EMBL" id="DF933840">
    <property type="protein sequence ID" value="GAM42296.1"/>
    <property type="molecule type" value="Genomic_DNA"/>
</dbReference>
<feature type="domain" description="FAD/NAD(P)-binding" evidence="6">
    <location>
        <begin position="47"/>
        <end position="342"/>
    </location>
</feature>
<dbReference type="InterPro" id="IPR036188">
    <property type="entry name" value="FAD/NAD-bd_sf"/>
</dbReference>
<keyword evidence="2" id="KW-0285">Flavoprotein</keyword>
<comment type="similarity">
    <text evidence="1">Belongs to the FAD-dependent oxidoreductase family.</text>
</comment>
<dbReference type="PRINTS" id="PR00411">
    <property type="entry name" value="PNDRDTASEI"/>
</dbReference>
<evidence type="ECO:0000256" key="4">
    <source>
        <dbReference type="ARBA" id="ARBA00023002"/>
    </source>
</evidence>
<dbReference type="PRINTS" id="PR00368">
    <property type="entry name" value="FADPNR"/>
</dbReference>
<keyword evidence="5" id="KW-0472">Membrane</keyword>
<evidence type="ECO:0000256" key="5">
    <source>
        <dbReference type="SAM" id="Phobius"/>
    </source>
</evidence>
<evidence type="ECO:0000313" key="8">
    <source>
        <dbReference type="Proteomes" id="UP000053095"/>
    </source>
</evidence>
<keyword evidence="5" id="KW-0812">Transmembrane</keyword>
<proteinExistence type="inferred from homology"/>
<protein>
    <submittedName>
        <fullName evidence="7">AMID-like mitochondrial oxidoreductase</fullName>
    </submittedName>
</protein>
<dbReference type="InterPro" id="IPR023753">
    <property type="entry name" value="FAD/NAD-binding_dom"/>
</dbReference>
<dbReference type="Proteomes" id="UP000053095">
    <property type="component" value="Unassembled WGS sequence"/>
</dbReference>
<evidence type="ECO:0000259" key="6">
    <source>
        <dbReference type="Pfam" id="PF07992"/>
    </source>
</evidence>
<evidence type="ECO:0000256" key="1">
    <source>
        <dbReference type="ARBA" id="ARBA00006442"/>
    </source>
</evidence>
<evidence type="ECO:0000256" key="2">
    <source>
        <dbReference type="ARBA" id="ARBA00022630"/>
    </source>
</evidence>
<organism evidence="7 8">
    <name type="scientific">Talaromyces pinophilus</name>
    <name type="common">Penicillium pinophilum</name>
    <dbReference type="NCBI Taxonomy" id="128442"/>
    <lineage>
        <taxon>Eukaryota</taxon>
        <taxon>Fungi</taxon>
        <taxon>Dikarya</taxon>
        <taxon>Ascomycota</taxon>
        <taxon>Pezizomycotina</taxon>
        <taxon>Eurotiomycetes</taxon>
        <taxon>Eurotiomycetidae</taxon>
        <taxon>Eurotiales</taxon>
        <taxon>Trichocomaceae</taxon>
        <taxon>Talaromyces</taxon>
        <taxon>Talaromyces sect. Talaromyces</taxon>
    </lineage>
</organism>
<dbReference type="Pfam" id="PF07992">
    <property type="entry name" value="Pyr_redox_2"/>
    <property type="match status" value="1"/>
</dbReference>
<dbReference type="GO" id="GO:0050660">
    <property type="term" value="F:flavin adenine dinucleotide binding"/>
    <property type="evidence" value="ECO:0007669"/>
    <property type="project" value="TreeGrafter"/>
</dbReference>
<dbReference type="AlphaFoldDB" id="A0A478EAL2"/>
<name>A0A478EAL2_TALPI</name>
<dbReference type="GO" id="GO:0005737">
    <property type="term" value="C:cytoplasm"/>
    <property type="evidence" value="ECO:0007669"/>
    <property type="project" value="TreeGrafter"/>
</dbReference>
<keyword evidence="4" id="KW-0560">Oxidoreductase</keyword>
<gene>
    <name evidence="7" type="ORF">TCE0_044f16139</name>
</gene>
<dbReference type="Gene3D" id="3.50.50.100">
    <property type="match status" value="1"/>
</dbReference>
<dbReference type="PANTHER" id="PTHR43735:SF3">
    <property type="entry name" value="FERROPTOSIS SUPPRESSOR PROTEIN 1"/>
    <property type="match status" value="1"/>
</dbReference>
<dbReference type="SUPFAM" id="SSF51905">
    <property type="entry name" value="FAD/NAD(P)-binding domain"/>
    <property type="match status" value="1"/>
</dbReference>
<feature type="transmembrane region" description="Helical" evidence="5">
    <location>
        <begin position="7"/>
        <end position="28"/>
    </location>
</feature>
<dbReference type="PANTHER" id="PTHR43735">
    <property type="entry name" value="APOPTOSIS-INDUCING FACTOR 1"/>
    <property type="match status" value="1"/>
</dbReference>